<name>A0A8E2DWL5_9PEZI</name>
<dbReference type="Proteomes" id="UP000250266">
    <property type="component" value="Unassembled WGS sequence"/>
</dbReference>
<reference evidence="2 3" key="1">
    <citation type="journal article" date="2016" name="Nat. Commun.">
        <title>Ectomycorrhizal ecology is imprinted in the genome of the dominant symbiotic fungus Cenococcum geophilum.</title>
        <authorList>
            <consortium name="DOE Joint Genome Institute"/>
            <person name="Peter M."/>
            <person name="Kohler A."/>
            <person name="Ohm R.A."/>
            <person name="Kuo A."/>
            <person name="Krutzmann J."/>
            <person name="Morin E."/>
            <person name="Arend M."/>
            <person name="Barry K.W."/>
            <person name="Binder M."/>
            <person name="Choi C."/>
            <person name="Clum A."/>
            <person name="Copeland A."/>
            <person name="Grisel N."/>
            <person name="Haridas S."/>
            <person name="Kipfer T."/>
            <person name="LaButti K."/>
            <person name="Lindquist E."/>
            <person name="Lipzen A."/>
            <person name="Maire R."/>
            <person name="Meier B."/>
            <person name="Mihaltcheva S."/>
            <person name="Molinier V."/>
            <person name="Murat C."/>
            <person name="Poggeler S."/>
            <person name="Quandt C.A."/>
            <person name="Sperisen C."/>
            <person name="Tritt A."/>
            <person name="Tisserant E."/>
            <person name="Crous P.W."/>
            <person name="Henrissat B."/>
            <person name="Nehls U."/>
            <person name="Egli S."/>
            <person name="Spatafora J.W."/>
            <person name="Grigoriev I.V."/>
            <person name="Martin F.M."/>
        </authorList>
    </citation>
    <scope>NUCLEOTIDE SEQUENCE [LARGE SCALE GENOMIC DNA]</scope>
    <source>
        <strain evidence="2 3">CBS 459.81</strain>
    </source>
</reference>
<dbReference type="AlphaFoldDB" id="A0A8E2DWL5"/>
<keyword evidence="3" id="KW-1185">Reference proteome</keyword>
<sequence length="221" mass="24710">MKFTTVLPALSLAISALAAVPGNMRSKVVCRDEWETNCTYVSKGQIYDIWNGPGGGDFYRNFHEDIDWDVILVQGGYTFELANIIGGCNDEWSSQEILIQATLQSGMHIDEVTVWNTRWDAQTKRVRQARTYVDSWLTTFAFLDNEDATNSTWRNVRTDFIPGQYGMPNFTEVLGFPDGNSDDAPPLTSSYTITTKPFTNLNLPTDPITYPTATGTQVIPA</sequence>
<feature type="chain" id="PRO_5034236967" evidence="1">
    <location>
        <begin position="19"/>
        <end position="221"/>
    </location>
</feature>
<protein>
    <submittedName>
        <fullName evidence="2">Uncharacterized protein</fullName>
    </submittedName>
</protein>
<evidence type="ECO:0000313" key="3">
    <source>
        <dbReference type="Proteomes" id="UP000250266"/>
    </source>
</evidence>
<dbReference type="EMBL" id="KV745949">
    <property type="protein sequence ID" value="OCK73126.1"/>
    <property type="molecule type" value="Genomic_DNA"/>
</dbReference>
<evidence type="ECO:0000313" key="2">
    <source>
        <dbReference type="EMBL" id="OCK73126.1"/>
    </source>
</evidence>
<accession>A0A8E2DWL5</accession>
<proteinExistence type="predicted"/>
<feature type="signal peptide" evidence="1">
    <location>
        <begin position="1"/>
        <end position="18"/>
    </location>
</feature>
<gene>
    <name evidence="2" type="ORF">K432DRAFT_430741</name>
</gene>
<organism evidence="2 3">
    <name type="scientific">Lepidopterella palustris CBS 459.81</name>
    <dbReference type="NCBI Taxonomy" id="1314670"/>
    <lineage>
        <taxon>Eukaryota</taxon>
        <taxon>Fungi</taxon>
        <taxon>Dikarya</taxon>
        <taxon>Ascomycota</taxon>
        <taxon>Pezizomycotina</taxon>
        <taxon>Dothideomycetes</taxon>
        <taxon>Pleosporomycetidae</taxon>
        <taxon>Mytilinidiales</taxon>
        <taxon>Argynnaceae</taxon>
        <taxon>Lepidopterella</taxon>
    </lineage>
</organism>
<evidence type="ECO:0000256" key="1">
    <source>
        <dbReference type="SAM" id="SignalP"/>
    </source>
</evidence>
<dbReference type="OrthoDB" id="10264449at2759"/>
<keyword evidence="1" id="KW-0732">Signal</keyword>